<dbReference type="OrthoDB" id="2288114at2"/>
<dbReference type="Proteomes" id="UP000075806">
    <property type="component" value="Unassembled WGS sequence"/>
</dbReference>
<evidence type="ECO:0000313" key="1">
    <source>
        <dbReference type="EMBL" id="KYG28178.1"/>
    </source>
</evidence>
<proteinExistence type="predicted"/>
<accession>A0A161P7V6</accession>
<evidence type="ECO:0000313" key="2">
    <source>
        <dbReference type="Proteomes" id="UP000075806"/>
    </source>
</evidence>
<keyword evidence="2" id="KW-1185">Reference proteome</keyword>
<sequence>MDRVKNALTSYFVAPLPTSPGTEPEYLELGNWITSVTDDTDETSEAIGYYSGDGNPETDVTSRLEQYSFEGTFDKNDPAMAFVDSRKREIGQGRKIMFKIVEDDGTEIEGPATLTVPITTGGEATEFKAFSCTIGFNRTPTVTEPTP</sequence>
<dbReference type="NCBIfam" id="NF047353">
    <property type="entry name" value="tube_lmo2291"/>
    <property type="match status" value="1"/>
</dbReference>
<gene>
    <name evidence="1" type="ORF">AZF04_09760</name>
</gene>
<dbReference type="RefSeq" id="WP_061949602.1">
    <property type="nucleotide sequence ID" value="NZ_LTAO01000034.1"/>
</dbReference>
<name>A0A161P7V6_9BACI</name>
<protein>
    <submittedName>
        <fullName evidence="1">Phage tail protein</fullName>
    </submittedName>
</protein>
<comment type="caution">
    <text evidence="1">The sequence shown here is derived from an EMBL/GenBank/DDBJ whole genome shotgun (WGS) entry which is preliminary data.</text>
</comment>
<dbReference type="EMBL" id="LTAO01000034">
    <property type="protein sequence ID" value="KYG28178.1"/>
    <property type="molecule type" value="Genomic_DNA"/>
</dbReference>
<dbReference type="STRING" id="519424.AZF04_09760"/>
<organism evidence="1 2">
    <name type="scientific">Alkalihalobacillus trypoxylicola</name>
    <dbReference type="NCBI Taxonomy" id="519424"/>
    <lineage>
        <taxon>Bacteria</taxon>
        <taxon>Bacillati</taxon>
        <taxon>Bacillota</taxon>
        <taxon>Bacilli</taxon>
        <taxon>Bacillales</taxon>
        <taxon>Bacillaceae</taxon>
        <taxon>Alkalihalobacillus</taxon>
    </lineage>
</organism>
<reference evidence="1" key="1">
    <citation type="submission" date="2016-02" db="EMBL/GenBank/DDBJ databases">
        <title>Genome sequence of Bacillus trypoxylicola KCTC 13244(T).</title>
        <authorList>
            <person name="Jeong H."/>
            <person name="Park S.-H."/>
            <person name="Choi S.-K."/>
        </authorList>
    </citation>
    <scope>NUCLEOTIDE SEQUENCE [LARGE SCALE GENOMIC DNA]</scope>
    <source>
        <strain evidence="1">KCTC 13244</strain>
    </source>
</reference>
<dbReference type="AlphaFoldDB" id="A0A161P7V6"/>